<gene>
    <name evidence="2" type="ORF">AU381_11775</name>
</gene>
<dbReference type="EMBL" id="LPUX01000066">
    <property type="protein sequence ID" value="OAP35587.1"/>
    <property type="molecule type" value="Genomic_DNA"/>
</dbReference>
<evidence type="ECO:0000313" key="2">
    <source>
        <dbReference type="EMBL" id="OAP35587.1"/>
    </source>
</evidence>
<name>A0A178XK22_9HYPH</name>
<dbReference type="OrthoDB" id="8280200at2"/>
<organism evidence="2 3">
    <name type="scientific">Sinorhizobium glycinis</name>
    <dbReference type="NCBI Taxonomy" id="1472378"/>
    <lineage>
        <taxon>Bacteria</taxon>
        <taxon>Pseudomonadati</taxon>
        <taxon>Pseudomonadota</taxon>
        <taxon>Alphaproteobacteria</taxon>
        <taxon>Hyphomicrobiales</taxon>
        <taxon>Rhizobiaceae</taxon>
        <taxon>Sinorhizobium/Ensifer group</taxon>
        <taxon>Sinorhizobium</taxon>
    </lineage>
</organism>
<sequence>MIRTFPLLCMAAALSGCASLTYPLPKCDGYSRRPLNRSMWQWEDNSNLKQKQSDARPAASQSVATAYVDEGKEPPTFAHLDIDASYRPCEG</sequence>
<dbReference type="STRING" id="1472378.AU381_11775"/>
<feature type="chain" id="PRO_5008096947" description="Type IV secretion system protein VirB7" evidence="1">
    <location>
        <begin position="19"/>
        <end position="91"/>
    </location>
</feature>
<dbReference type="AlphaFoldDB" id="A0A178XK22"/>
<dbReference type="RefSeq" id="WP_014857958.1">
    <property type="nucleotide sequence ID" value="NZ_LPUX01000066.1"/>
</dbReference>
<dbReference type="Proteomes" id="UP000094025">
    <property type="component" value="Unassembled WGS sequence"/>
</dbReference>
<accession>A0A178XK22</accession>
<protein>
    <recommendedName>
        <fullName evidence="4">Type IV secretion system protein VirB7</fullName>
    </recommendedName>
</protein>
<dbReference type="PROSITE" id="PS51257">
    <property type="entry name" value="PROKAR_LIPOPROTEIN"/>
    <property type="match status" value="1"/>
</dbReference>
<comment type="caution">
    <text evidence="2">The sequence shown here is derived from an EMBL/GenBank/DDBJ whole genome shotgun (WGS) entry which is preliminary data.</text>
</comment>
<evidence type="ECO:0008006" key="4">
    <source>
        <dbReference type="Google" id="ProtNLM"/>
    </source>
</evidence>
<keyword evidence="3" id="KW-1185">Reference proteome</keyword>
<feature type="signal peptide" evidence="1">
    <location>
        <begin position="1"/>
        <end position="18"/>
    </location>
</feature>
<proteinExistence type="predicted"/>
<evidence type="ECO:0000313" key="3">
    <source>
        <dbReference type="Proteomes" id="UP000094025"/>
    </source>
</evidence>
<evidence type="ECO:0000256" key="1">
    <source>
        <dbReference type="SAM" id="SignalP"/>
    </source>
</evidence>
<reference evidence="2 3" key="1">
    <citation type="journal article" date="2016" name="Int. J. Syst. Evol. Microbiol.">
        <title>Ensifer glycinis sp. nov., an novel rhizobial species associated with Glycine spp.</title>
        <authorList>
            <person name="Yan H."/>
            <person name="Yan J."/>
            <person name="Sui X.H."/>
            <person name="Wang E.T."/>
            <person name="Chen W.X."/>
            <person name="Zhang X.X."/>
            <person name="Chen W.F."/>
        </authorList>
    </citation>
    <scope>NUCLEOTIDE SEQUENCE [LARGE SCALE GENOMIC DNA]</scope>
    <source>
        <strain evidence="2 3">CCBAU 23380</strain>
    </source>
</reference>
<keyword evidence="1" id="KW-0732">Signal</keyword>